<name>A0A401HNH0_9EURY</name>
<organism evidence="2 3">
    <name type="scientific">Methanofervidicoccus abyssi</name>
    <dbReference type="NCBI Taxonomy" id="2082189"/>
    <lineage>
        <taxon>Archaea</taxon>
        <taxon>Methanobacteriati</taxon>
        <taxon>Methanobacteriota</taxon>
        <taxon>Methanomada group</taxon>
        <taxon>Methanococci</taxon>
        <taxon>Methanococcales</taxon>
        <taxon>Methanofervidicoccus</taxon>
    </lineage>
</organism>
<feature type="transmembrane region" description="Helical" evidence="1">
    <location>
        <begin position="147"/>
        <end position="165"/>
    </location>
</feature>
<keyword evidence="1" id="KW-0472">Membrane</keyword>
<reference evidence="2 3" key="1">
    <citation type="journal article" date="2019" name="Int. J. Syst. Evol. Microbiol.">
        <title>Methanofervidicoccus abyssi gen. nov., sp. nov., a hydrogenotrophic methanogen, isolated from a hydrothermal vent chimney in the Mid-Cayman Spreading Center, the Caribbean Sea.</title>
        <authorList>
            <person name="Sakai S."/>
            <person name="Takaki Y."/>
            <person name="Miyazaki M."/>
            <person name="Ogawara M."/>
            <person name="Yanagawa K."/>
            <person name="Miyazaki J."/>
            <person name="Takai K."/>
        </authorList>
    </citation>
    <scope>NUCLEOTIDE SEQUENCE [LARGE SCALE GENOMIC DNA]</scope>
    <source>
        <strain evidence="2 3">HHB</strain>
    </source>
</reference>
<sequence length="171" mass="19963">MLSLSRSVILLFLLLLLIDGVFAYNFGYIKINYKEDSKIYNFQIDKVENYTYNLTFRHYGNIDKDMEVRVYLNDELIYTIKGSNRGFTWDVKRVKVDVTDCINNGSNTLRIEGVNLRADSTRNYNPYYVLDDVRIDEPLTVKAPVSIVQVVICVITTIVISMKYLKNYKEL</sequence>
<comment type="caution">
    <text evidence="2">The sequence shown here is derived from an EMBL/GenBank/DDBJ whole genome shotgun (WGS) entry which is preliminary data.</text>
</comment>
<dbReference type="Proteomes" id="UP000290527">
    <property type="component" value="Unassembled WGS sequence"/>
</dbReference>
<dbReference type="OrthoDB" id="65659at2157"/>
<proteinExistence type="predicted"/>
<keyword evidence="1" id="KW-1133">Transmembrane helix</keyword>
<evidence type="ECO:0000256" key="1">
    <source>
        <dbReference type="SAM" id="Phobius"/>
    </source>
</evidence>
<evidence type="ECO:0000313" key="2">
    <source>
        <dbReference type="EMBL" id="GBF35780.1"/>
    </source>
</evidence>
<keyword evidence="1" id="KW-0812">Transmembrane</keyword>
<accession>A0A401HNH0</accession>
<protein>
    <submittedName>
        <fullName evidence="2">Uncharacterized protein</fullName>
    </submittedName>
</protein>
<evidence type="ECO:0000313" key="3">
    <source>
        <dbReference type="Proteomes" id="UP000290527"/>
    </source>
</evidence>
<keyword evidence="3" id="KW-1185">Reference proteome</keyword>
<dbReference type="EMBL" id="BFAX01000001">
    <property type="protein sequence ID" value="GBF35780.1"/>
    <property type="molecule type" value="Genomic_DNA"/>
</dbReference>
<dbReference type="RefSeq" id="WP_131006580.1">
    <property type="nucleotide sequence ID" value="NZ_BFAX01000001.1"/>
</dbReference>
<dbReference type="AlphaFoldDB" id="A0A401HNH0"/>
<dbReference type="Gene3D" id="2.60.120.260">
    <property type="entry name" value="Galactose-binding domain-like"/>
    <property type="match status" value="1"/>
</dbReference>
<gene>
    <name evidence="2" type="ORF">MHHB_P0005</name>
</gene>